<dbReference type="Pfam" id="PF01022">
    <property type="entry name" value="HTH_5"/>
    <property type="match status" value="1"/>
</dbReference>
<evidence type="ECO:0000313" key="5">
    <source>
        <dbReference type="EMBL" id="ASJ03565.1"/>
    </source>
</evidence>
<name>A0A2Z2MFT2_THEPR</name>
<dbReference type="NCBIfam" id="NF033788">
    <property type="entry name" value="HTH_metalloreg"/>
    <property type="match status" value="1"/>
</dbReference>
<proteinExistence type="predicted"/>
<dbReference type="SUPFAM" id="SSF46785">
    <property type="entry name" value="Winged helix' DNA-binding domain"/>
    <property type="match status" value="1"/>
</dbReference>
<dbReference type="InterPro" id="IPR011991">
    <property type="entry name" value="ArsR-like_HTH"/>
</dbReference>
<protein>
    <submittedName>
        <fullName evidence="5">Transcriptional regulator</fullName>
    </submittedName>
</protein>
<dbReference type="PROSITE" id="PS50987">
    <property type="entry name" value="HTH_ARSR_2"/>
    <property type="match status" value="1"/>
</dbReference>
<dbReference type="Proteomes" id="UP000250179">
    <property type="component" value="Chromosome"/>
</dbReference>
<dbReference type="RefSeq" id="WP_088858821.1">
    <property type="nucleotide sequence ID" value="NZ_CP014862.1"/>
</dbReference>
<dbReference type="CDD" id="cd00090">
    <property type="entry name" value="HTH_ARSR"/>
    <property type="match status" value="1"/>
</dbReference>
<dbReference type="PANTHER" id="PTHR43132">
    <property type="entry name" value="ARSENICAL RESISTANCE OPERON REPRESSOR ARSR-RELATED"/>
    <property type="match status" value="1"/>
</dbReference>
<keyword evidence="1" id="KW-0805">Transcription regulation</keyword>
<dbReference type="InterPro" id="IPR036390">
    <property type="entry name" value="WH_DNA-bd_sf"/>
</dbReference>
<dbReference type="PANTHER" id="PTHR43132:SF2">
    <property type="entry name" value="ARSENICAL RESISTANCE OPERON REPRESSOR ARSR-RELATED"/>
    <property type="match status" value="1"/>
</dbReference>
<evidence type="ECO:0000256" key="1">
    <source>
        <dbReference type="ARBA" id="ARBA00023015"/>
    </source>
</evidence>
<dbReference type="InterPro" id="IPR001845">
    <property type="entry name" value="HTH_ArsR_DNA-bd_dom"/>
</dbReference>
<dbReference type="GO" id="GO:0003700">
    <property type="term" value="F:DNA-binding transcription factor activity"/>
    <property type="evidence" value="ECO:0007669"/>
    <property type="project" value="InterPro"/>
</dbReference>
<evidence type="ECO:0000256" key="3">
    <source>
        <dbReference type="ARBA" id="ARBA00023163"/>
    </source>
</evidence>
<dbReference type="GO" id="GO:0003677">
    <property type="term" value="F:DNA binding"/>
    <property type="evidence" value="ECO:0007669"/>
    <property type="project" value="UniProtKB-KW"/>
</dbReference>
<gene>
    <name evidence="5" type="ORF">A3L09_10010</name>
</gene>
<evidence type="ECO:0000256" key="2">
    <source>
        <dbReference type="ARBA" id="ARBA00023125"/>
    </source>
</evidence>
<dbReference type="OrthoDB" id="46231at2157"/>
<sequence length="129" mass="15117">MKVKELMDKLPDRQRKSVEGCLEKCNLIDLDEEIPVEIPRDVVEFSKVIANPIRMGILKMLRDRWLCVCLIAKALNQDQTLISHHLRTLKLLDLLEEKREGKLRFYRVNREVLERYMKALSSELLGDGV</sequence>
<dbReference type="Gene3D" id="1.10.10.10">
    <property type="entry name" value="Winged helix-like DNA-binding domain superfamily/Winged helix DNA-binding domain"/>
    <property type="match status" value="1"/>
</dbReference>
<dbReference type="SMART" id="SM00418">
    <property type="entry name" value="HTH_ARSR"/>
    <property type="match status" value="1"/>
</dbReference>
<dbReference type="GeneID" id="33320752"/>
<dbReference type="PRINTS" id="PR00778">
    <property type="entry name" value="HTHARSR"/>
</dbReference>
<keyword evidence="3" id="KW-0804">Transcription</keyword>
<dbReference type="EMBL" id="CP014862">
    <property type="protein sequence ID" value="ASJ03565.1"/>
    <property type="molecule type" value="Genomic_DNA"/>
</dbReference>
<dbReference type="AlphaFoldDB" id="A0A2Z2MFT2"/>
<reference evidence="5 6" key="1">
    <citation type="submission" date="2016-03" db="EMBL/GenBank/DDBJ databases">
        <title>Complete genome sequence of Thermococcus profundus strain DT5432.</title>
        <authorList>
            <person name="Oger P.M."/>
        </authorList>
    </citation>
    <scope>NUCLEOTIDE SEQUENCE [LARGE SCALE GENOMIC DNA]</scope>
    <source>
        <strain evidence="5 6">DT 5432</strain>
    </source>
</reference>
<accession>A0A2Z2MFT2</accession>
<feature type="domain" description="HTH arsR-type" evidence="4">
    <location>
        <begin position="34"/>
        <end position="127"/>
    </location>
</feature>
<organism evidence="5 6">
    <name type="scientific">Thermococcus profundus</name>
    <dbReference type="NCBI Taxonomy" id="49899"/>
    <lineage>
        <taxon>Archaea</taxon>
        <taxon>Methanobacteriati</taxon>
        <taxon>Methanobacteriota</taxon>
        <taxon>Thermococci</taxon>
        <taxon>Thermococcales</taxon>
        <taxon>Thermococcaceae</taxon>
        <taxon>Thermococcus</taxon>
    </lineage>
</organism>
<dbReference type="InterPro" id="IPR036388">
    <property type="entry name" value="WH-like_DNA-bd_sf"/>
</dbReference>
<keyword evidence="6" id="KW-1185">Reference proteome</keyword>
<evidence type="ECO:0000313" key="6">
    <source>
        <dbReference type="Proteomes" id="UP000250179"/>
    </source>
</evidence>
<dbReference type="KEGG" id="tprf:A3L09_10010"/>
<dbReference type="InterPro" id="IPR051011">
    <property type="entry name" value="Metal_resp_trans_reg"/>
</dbReference>
<keyword evidence="2" id="KW-0238">DNA-binding</keyword>
<evidence type="ECO:0000259" key="4">
    <source>
        <dbReference type="PROSITE" id="PS50987"/>
    </source>
</evidence>